<evidence type="ECO:0000256" key="1">
    <source>
        <dbReference type="SAM" id="SignalP"/>
    </source>
</evidence>
<dbReference type="AlphaFoldDB" id="A0A1H8E844"/>
<gene>
    <name evidence="3" type="ORF">SAMN04488505_108206</name>
</gene>
<dbReference type="Pfam" id="PF18962">
    <property type="entry name" value="Por_Secre_tail"/>
    <property type="match status" value="1"/>
</dbReference>
<dbReference type="Proteomes" id="UP000198984">
    <property type="component" value="Unassembled WGS sequence"/>
</dbReference>
<feature type="domain" description="Secretion system C-terminal sorting" evidence="2">
    <location>
        <begin position="717"/>
        <end position="788"/>
    </location>
</feature>
<dbReference type="OrthoDB" id="9805017at2"/>
<keyword evidence="4" id="KW-1185">Reference proteome</keyword>
<reference evidence="3 4" key="1">
    <citation type="submission" date="2016-10" db="EMBL/GenBank/DDBJ databases">
        <authorList>
            <person name="de Groot N.N."/>
        </authorList>
    </citation>
    <scope>NUCLEOTIDE SEQUENCE [LARGE SCALE GENOMIC DNA]</scope>
    <source>
        <strain evidence="3 4">DSM 21039</strain>
    </source>
</reference>
<protein>
    <submittedName>
        <fullName evidence="3">Por secretion system C-terminal sorting domain-containing protein</fullName>
    </submittedName>
</protein>
<sequence length="795" mass="87956">MLKIYPFLLFLLLGMSAYAQNFSLTPVYASPDSTQILDFRYGKVLTVKQNGASATYRLTDVGTGSTVVIPFTANTSPVPGNPYGYIFRGWVTPYGALIQAPVTFIDPYTTPLYEYNQGTVTQLSQVTNSVSTAGSYVLWSSPDSASHGLILRNMATQQQQVVVDSSITGAAVAANGLVAYATGSNAATYLYRYQNGVSTLTDQWVPDWPNPDYPPRFFGIQTDGERIAYLRSPDEIGSRVYLYDHDSVTYLMTQGDYGGYADFPIADYCVPLVNNGYVGGIYLAAPYFYHVQGQVYTRDRQGNLRYVLPIQTNSAVGIANMLNISPQGDVAVGAKSGNNYATYIIKQDGSSVKKVADVSTRAYYEDSTWFIATDRILFSVNLDTTAQHYITPITKQVYTRNRVPITSVDFLQHYVGPASGIGQLEKIEFTTFPKRGTLSGANNQPVSASNAIFTRAMLDSLKYSAPSVPGKDTIRWRAFDGINWTKDTTIYVNILAAPDTIKPFERNTLAGTPIRFWASNFKQNFTGKLAGIRVNRLPAYGKLTIGGKQLFYERSRDVTLAELDSMYYTPYPNIVGVDTLQWMAFNGTSYTPNDTPAILRVYPVLNTPPILRTVESQYSQAGAADTILIANYPAPQAHTDVMAVVDNSRMLPIAANHTFVIEPSTYSVGTHQLKVTFKHKLDSISIQRSFTITSPFAPMMVGVEKAGLLVERDVLNVWPNPFSEQLTVSGLDVNSSYTLRLYDAQGRLVLTDRSFNQSRKVLLPGRNAVIKGMYVLEIYDNNSKTVIKSLKLMRF</sequence>
<dbReference type="NCBIfam" id="TIGR04183">
    <property type="entry name" value="Por_Secre_tail"/>
    <property type="match status" value="1"/>
</dbReference>
<evidence type="ECO:0000259" key="2">
    <source>
        <dbReference type="Pfam" id="PF18962"/>
    </source>
</evidence>
<evidence type="ECO:0000313" key="3">
    <source>
        <dbReference type="EMBL" id="SEN15294.1"/>
    </source>
</evidence>
<dbReference type="STRING" id="573321.SAMN04488505_108206"/>
<name>A0A1H8E844_9BACT</name>
<keyword evidence="1" id="KW-0732">Signal</keyword>
<proteinExistence type="predicted"/>
<evidence type="ECO:0000313" key="4">
    <source>
        <dbReference type="Proteomes" id="UP000198984"/>
    </source>
</evidence>
<dbReference type="RefSeq" id="WP_089918907.1">
    <property type="nucleotide sequence ID" value="NZ_FOBB01000008.1"/>
</dbReference>
<feature type="chain" id="PRO_5011531206" evidence="1">
    <location>
        <begin position="20"/>
        <end position="795"/>
    </location>
</feature>
<dbReference type="SUPFAM" id="SSF82171">
    <property type="entry name" value="DPP6 N-terminal domain-like"/>
    <property type="match status" value="1"/>
</dbReference>
<dbReference type="InterPro" id="IPR026444">
    <property type="entry name" value="Secre_tail"/>
</dbReference>
<feature type="signal peptide" evidence="1">
    <location>
        <begin position="1"/>
        <end position="19"/>
    </location>
</feature>
<organism evidence="3 4">
    <name type="scientific">Chitinophaga rupis</name>
    <dbReference type="NCBI Taxonomy" id="573321"/>
    <lineage>
        <taxon>Bacteria</taxon>
        <taxon>Pseudomonadati</taxon>
        <taxon>Bacteroidota</taxon>
        <taxon>Chitinophagia</taxon>
        <taxon>Chitinophagales</taxon>
        <taxon>Chitinophagaceae</taxon>
        <taxon>Chitinophaga</taxon>
    </lineage>
</organism>
<dbReference type="EMBL" id="FOBB01000008">
    <property type="protein sequence ID" value="SEN15294.1"/>
    <property type="molecule type" value="Genomic_DNA"/>
</dbReference>
<accession>A0A1H8E844</accession>